<keyword evidence="2" id="KW-1185">Reference proteome</keyword>
<reference evidence="1 2" key="1">
    <citation type="submission" date="2014-04" db="EMBL/GenBank/DDBJ databases">
        <authorList>
            <consortium name="DOE Joint Genome Institute"/>
            <person name="Kuo A."/>
            <person name="Kohler A."/>
            <person name="Jargeat P."/>
            <person name="Nagy L.G."/>
            <person name="Floudas D."/>
            <person name="Copeland A."/>
            <person name="Barry K.W."/>
            <person name="Cichocki N."/>
            <person name="Veneault-Fourrey C."/>
            <person name="LaButti K."/>
            <person name="Lindquist E.A."/>
            <person name="Lipzen A."/>
            <person name="Lundell T."/>
            <person name="Morin E."/>
            <person name="Murat C."/>
            <person name="Sun H."/>
            <person name="Tunlid A."/>
            <person name="Henrissat B."/>
            <person name="Grigoriev I.V."/>
            <person name="Hibbett D.S."/>
            <person name="Martin F."/>
            <person name="Nordberg H.P."/>
            <person name="Cantor M.N."/>
            <person name="Hua S.X."/>
        </authorList>
    </citation>
    <scope>NUCLEOTIDE SEQUENCE [LARGE SCALE GENOMIC DNA]</scope>
    <source>
        <strain evidence="1 2">Ve08.2h10</strain>
    </source>
</reference>
<proteinExistence type="predicted"/>
<feature type="non-terminal residue" evidence="1">
    <location>
        <position position="152"/>
    </location>
</feature>
<gene>
    <name evidence="1" type="ORF">PAXRUDRAFT_121542</name>
</gene>
<evidence type="ECO:0000313" key="1">
    <source>
        <dbReference type="EMBL" id="KIK95911.1"/>
    </source>
</evidence>
<dbReference type="STRING" id="930991.A0A0D0DZG3"/>
<organism evidence="1 2">
    <name type="scientific">Paxillus rubicundulus Ve08.2h10</name>
    <dbReference type="NCBI Taxonomy" id="930991"/>
    <lineage>
        <taxon>Eukaryota</taxon>
        <taxon>Fungi</taxon>
        <taxon>Dikarya</taxon>
        <taxon>Basidiomycota</taxon>
        <taxon>Agaricomycotina</taxon>
        <taxon>Agaricomycetes</taxon>
        <taxon>Agaricomycetidae</taxon>
        <taxon>Boletales</taxon>
        <taxon>Paxilineae</taxon>
        <taxon>Paxillaceae</taxon>
        <taxon>Paxillus</taxon>
    </lineage>
</organism>
<dbReference type="EMBL" id="KN825014">
    <property type="protein sequence ID" value="KIK95911.1"/>
    <property type="molecule type" value="Genomic_DNA"/>
</dbReference>
<dbReference type="AlphaFoldDB" id="A0A0D0DZG3"/>
<dbReference type="InParanoid" id="A0A0D0DZG3"/>
<protein>
    <submittedName>
        <fullName evidence="1">Unplaced genomic scaffold scaffold_192, whole genome shotgun sequence</fullName>
    </submittedName>
</protein>
<reference evidence="2" key="2">
    <citation type="submission" date="2015-01" db="EMBL/GenBank/DDBJ databases">
        <title>Evolutionary Origins and Diversification of the Mycorrhizal Mutualists.</title>
        <authorList>
            <consortium name="DOE Joint Genome Institute"/>
            <consortium name="Mycorrhizal Genomics Consortium"/>
            <person name="Kohler A."/>
            <person name="Kuo A."/>
            <person name="Nagy L.G."/>
            <person name="Floudas D."/>
            <person name="Copeland A."/>
            <person name="Barry K.W."/>
            <person name="Cichocki N."/>
            <person name="Veneault-Fourrey C."/>
            <person name="LaButti K."/>
            <person name="Lindquist E.A."/>
            <person name="Lipzen A."/>
            <person name="Lundell T."/>
            <person name="Morin E."/>
            <person name="Murat C."/>
            <person name="Riley R."/>
            <person name="Ohm R."/>
            <person name="Sun H."/>
            <person name="Tunlid A."/>
            <person name="Henrissat B."/>
            <person name="Grigoriev I.V."/>
            <person name="Hibbett D.S."/>
            <person name="Martin F."/>
        </authorList>
    </citation>
    <scope>NUCLEOTIDE SEQUENCE [LARGE SCALE GENOMIC DNA]</scope>
    <source>
        <strain evidence="2">Ve08.2h10</strain>
    </source>
</reference>
<dbReference type="OrthoDB" id="2684442at2759"/>
<name>A0A0D0DZG3_9AGAM</name>
<evidence type="ECO:0000313" key="2">
    <source>
        <dbReference type="Proteomes" id="UP000054538"/>
    </source>
</evidence>
<dbReference type="HOGENOM" id="CLU_082499_5_1_1"/>
<accession>A0A0D0DZG3</accession>
<dbReference type="Proteomes" id="UP000054538">
    <property type="component" value="Unassembled WGS sequence"/>
</dbReference>
<sequence length="152" mass="16822">MPKNTGPKAPWSDKEVEELVLYLHSHCSTADHGSSFRDPTFNAAAEHFVLYLKSGPQKTGKMVKAKWMALQKIYTVIKTYQGLSGCHWDSTNGCSIQGKNVGAVLEEYVEHNGVLQPFKNKGWSYHQCMQDIIPTGARGSNTFSPVMGFPTA</sequence>